<dbReference type="EMBL" id="CAMKVN010011632">
    <property type="protein sequence ID" value="CAI2194907.1"/>
    <property type="molecule type" value="Genomic_DNA"/>
</dbReference>
<organism evidence="1 2">
    <name type="scientific">Funneliformis geosporum</name>
    <dbReference type="NCBI Taxonomy" id="1117311"/>
    <lineage>
        <taxon>Eukaryota</taxon>
        <taxon>Fungi</taxon>
        <taxon>Fungi incertae sedis</taxon>
        <taxon>Mucoromycota</taxon>
        <taxon>Glomeromycotina</taxon>
        <taxon>Glomeromycetes</taxon>
        <taxon>Glomerales</taxon>
        <taxon>Glomeraceae</taxon>
        <taxon>Funneliformis</taxon>
    </lineage>
</organism>
<proteinExistence type="predicted"/>
<dbReference type="Proteomes" id="UP001153678">
    <property type="component" value="Unassembled WGS sequence"/>
</dbReference>
<reference evidence="1" key="1">
    <citation type="submission" date="2022-08" db="EMBL/GenBank/DDBJ databases">
        <authorList>
            <person name="Kallberg Y."/>
            <person name="Tangrot J."/>
            <person name="Rosling A."/>
        </authorList>
    </citation>
    <scope>NUCLEOTIDE SEQUENCE</scope>
    <source>
        <strain evidence="1">Wild A</strain>
    </source>
</reference>
<dbReference type="AlphaFoldDB" id="A0A9W4T718"/>
<accession>A0A9W4T718</accession>
<sequence>MVRECTKKVGKGIIYVDVPPVVNKFVEDFANAIGYSFDKHYDFIELFRRKFLGTKKSDVFERGAKNYKAKNGGKQPVLILDNISKIGQEDVNLLKDLDLIDEEVFTYIHKKLYIEEKVTNQLIKLLDGWINKLKDYGNKINEGYNFEVERAFTI</sequence>
<dbReference type="OrthoDB" id="511599at2759"/>
<name>A0A9W4T718_9GLOM</name>
<gene>
    <name evidence="1" type="ORF">FWILDA_LOCUS16811</name>
</gene>
<comment type="caution">
    <text evidence="1">The sequence shown here is derived from an EMBL/GenBank/DDBJ whole genome shotgun (WGS) entry which is preliminary data.</text>
</comment>
<keyword evidence="2" id="KW-1185">Reference proteome</keyword>
<evidence type="ECO:0000313" key="2">
    <source>
        <dbReference type="Proteomes" id="UP001153678"/>
    </source>
</evidence>
<protein>
    <submittedName>
        <fullName evidence="1">6069_t:CDS:1</fullName>
    </submittedName>
</protein>
<evidence type="ECO:0000313" key="1">
    <source>
        <dbReference type="EMBL" id="CAI2194907.1"/>
    </source>
</evidence>